<dbReference type="PANTHER" id="PTHR30189:SF1">
    <property type="entry name" value="LPS-ASSEMBLY PROTEIN LPTD"/>
    <property type="match status" value="1"/>
</dbReference>
<dbReference type="GO" id="GO:0009279">
    <property type="term" value="C:cell outer membrane"/>
    <property type="evidence" value="ECO:0007669"/>
    <property type="project" value="TreeGrafter"/>
</dbReference>
<dbReference type="OrthoDB" id="353610at2"/>
<feature type="compositionally biased region" description="Basic and acidic residues" evidence="1">
    <location>
        <begin position="586"/>
        <end position="606"/>
    </location>
</feature>
<keyword evidence="2" id="KW-0732">Signal</keyword>
<protein>
    <recommendedName>
        <fullName evidence="5">LPS-assembly protein LptD</fullName>
    </recommendedName>
</protein>
<proteinExistence type="predicted"/>
<feature type="compositionally biased region" description="Basic and acidic residues" evidence="1">
    <location>
        <begin position="47"/>
        <end position="75"/>
    </location>
</feature>
<evidence type="ECO:0000313" key="3">
    <source>
        <dbReference type="EMBL" id="AGT44401.1"/>
    </source>
</evidence>
<keyword evidence="4" id="KW-1185">Reference proteome</keyword>
<dbReference type="GeneID" id="301090417"/>
<dbReference type="Proteomes" id="UP000015620">
    <property type="component" value="Chromosome"/>
</dbReference>
<feature type="chain" id="PRO_5004535612" description="LPS-assembly protein LptD" evidence="2">
    <location>
        <begin position="22"/>
        <end position="1123"/>
    </location>
</feature>
<dbReference type="AlphaFoldDB" id="S6A4F6"/>
<name>S6A4F6_9SPIR</name>
<organism evidence="3 4">
    <name type="scientific">Treponema pedis str. T A4</name>
    <dbReference type="NCBI Taxonomy" id="1291379"/>
    <lineage>
        <taxon>Bacteria</taxon>
        <taxon>Pseudomonadati</taxon>
        <taxon>Spirochaetota</taxon>
        <taxon>Spirochaetia</taxon>
        <taxon>Spirochaetales</taxon>
        <taxon>Treponemataceae</taxon>
        <taxon>Treponema</taxon>
    </lineage>
</organism>
<feature type="region of interest" description="Disordered" evidence="1">
    <location>
        <begin position="41"/>
        <end position="75"/>
    </location>
</feature>
<dbReference type="PATRIC" id="fig|1291379.3.peg.1900"/>
<feature type="signal peptide" evidence="2">
    <location>
        <begin position="1"/>
        <end position="21"/>
    </location>
</feature>
<dbReference type="InterPro" id="IPR050218">
    <property type="entry name" value="LptD"/>
</dbReference>
<accession>S6A4F6</accession>
<sequence length="1123" mass="129412">MKKRIYIFASLIILFSSSVYSEGQKIIINSAQYTEYKKVLSSPLTEEPEKKNKPEKKELEEADSDNNKKDEDKKNSEPLKDELVIFTGSVSISVSDGSSTSTINADKIIHNKTRETLTAFGNVFYERKIGSSSGESFKGEYLLFNIKKLEGVFLDGILEQAETKKGKDPFRIHTEVAGKNESGAIAFKDALLTTSKDDEPLWSIRASRIWLLPGNEMAFANGFLSVGIVPVLYLPFFYYPADEMLFHPVFGYKNRQGAFIQTTTYLLGRKPLPKPEDGSSFSNFMQSYSLKKQKLEGLFFKNLDEPADEEGGSHLKILADKYSNLGFMLGLDGKFMPKKGYVKEIKFHYLFGFSNTIYPAEFSGLSTLVTGPNTDTVKFSRFDSNGKINKNKAKLFGLTVPFRYDFEFGMSMTKEPFNLSLSMPLLSDPYFRSDFMNRSEDMNWFKYLLDKDKLAEAKDADTVHGFSWKLDSSLRPSFAILQPFINSIAIDAASGRFNFESKTDSTLIGKEKSYSPERTFFYPKNFVPELRMGMSGSIFSTSMLKNRIRRSKETDLTGIKNPFDDNFGNTLKSEIENGGGSGGVENKGETENAANKSEESAESGKEIEEPPLFVETVFPPFHLEPVKTYNELDFISYDLNYKLSGLFQKDITFDHKSWNKLFDINWKEFYSKYYKLNGTASVESKFSYNMGLLDISNSFELQGNYQKHFWVKDKGLLKDLELNNYKLNVYSLKNSNSFKIRPFVFNSIFKPVYFEWAITEILIQNKFTGTYDKPAWKEEKAKWEKEYITKHAATIGAGFTLNEYTQLVTSSIDLPPLLRAYSFSGNFNFPYTALNVSSKLFEKDIEKEKKGKSPKEIAKLKKWNWEPFKVELKFSFPYDIFVSQSYVYNIEDKKHDVYAVSLGWKYISASYNMRREIPYKLDTLNGWIEKSKEKEFIPYSLNFNFSNSSSPLEFYSWKNRIRLQLSASSSLSFNLIRITDSYFTFSPKITFKIHEFLDFSFSSTSRNEAIAKYFQDAMNLPIVIPGEKNVIKDLAESFYFWDEKARRRSAFKLKSLDFELTHYLKDWIMKFSYSVKPVKRPEDKNYKMIPTVSFVVQWKPIGDIKVQAKKENNKFTVDRGEIK</sequence>
<evidence type="ECO:0000256" key="1">
    <source>
        <dbReference type="SAM" id="MobiDB-lite"/>
    </source>
</evidence>
<feature type="region of interest" description="Disordered" evidence="1">
    <location>
        <begin position="570"/>
        <end position="606"/>
    </location>
</feature>
<dbReference type="GO" id="GO:1990351">
    <property type="term" value="C:transporter complex"/>
    <property type="evidence" value="ECO:0007669"/>
    <property type="project" value="TreeGrafter"/>
</dbReference>
<dbReference type="RefSeq" id="WP_020965699.1">
    <property type="nucleotide sequence ID" value="NC_022097.1"/>
</dbReference>
<dbReference type="HOGENOM" id="CLU_280171_0_0_12"/>
<gene>
    <name evidence="3" type="ORF">TPE_1927</name>
</gene>
<dbReference type="STRING" id="1291379.TPE_1927"/>
<evidence type="ECO:0008006" key="5">
    <source>
        <dbReference type="Google" id="ProtNLM"/>
    </source>
</evidence>
<dbReference type="PANTHER" id="PTHR30189">
    <property type="entry name" value="LPS-ASSEMBLY PROTEIN"/>
    <property type="match status" value="1"/>
</dbReference>
<dbReference type="KEGG" id="tped:TPE_1927"/>
<evidence type="ECO:0000256" key="2">
    <source>
        <dbReference type="SAM" id="SignalP"/>
    </source>
</evidence>
<evidence type="ECO:0000313" key="4">
    <source>
        <dbReference type="Proteomes" id="UP000015620"/>
    </source>
</evidence>
<reference evidence="3 4" key="1">
    <citation type="journal article" date="2013" name="PLoS ONE">
        <title>Genome-Wide Relatedness of Treponema pedis, from Gingiva and Necrotic Skin Lesions of Pigs, with the Human Oral Pathogen Treponema denticola.</title>
        <authorList>
            <person name="Svartstrom O."/>
            <person name="Mushtaq M."/>
            <person name="Pringle M."/>
            <person name="Segerman B."/>
        </authorList>
    </citation>
    <scope>NUCLEOTIDE SEQUENCE [LARGE SCALE GENOMIC DNA]</scope>
    <source>
        <strain evidence="3">T A4</strain>
    </source>
</reference>
<dbReference type="EMBL" id="CP004120">
    <property type="protein sequence ID" value="AGT44401.1"/>
    <property type="molecule type" value="Genomic_DNA"/>
</dbReference>